<feature type="non-terminal residue" evidence="2">
    <location>
        <position position="112"/>
    </location>
</feature>
<evidence type="ECO:0000313" key="2">
    <source>
        <dbReference type="EMBL" id="OQR74542.1"/>
    </source>
</evidence>
<organism evidence="2 3">
    <name type="scientific">Tropilaelaps mercedesae</name>
    <dbReference type="NCBI Taxonomy" id="418985"/>
    <lineage>
        <taxon>Eukaryota</taxon>
        <taxon>Metazoa</taxon>
        <taxon>Ecdysozoa</taxon>
        <taxon>Arthropoda</taxon>
        <taxon>Chelicerata</taxon>
        <taxon>Arachnida</taxon>
        <taxon>Acari</taxon>
        <taxon>Parasitiformes</taxon>
        <taxon>Mesostigmata</taxon>
        <taxon>Gamasina</taxon>
        <taxon>Dermanyssoidea</taxon>
        <taxon>Laelapidae</taxon>
        <taxon>Tropilaelaps</taxon>
    </lineage>
</organism>
<dbReference type="InParanoid" id="A0A1V9XME7"/>
<sequence>MNKDSAARRNNVAYRPVDVIELFKPAPYVDVDETEASPFIESTMRTLKVLSYGLTFIIVLFSATTSRASLLLMTSQLDIPTGQGNMSVWYSLSCGNFNKTLPTRPVCVNSIQ</sequence>
<keyword evidence="1" id="KW-0472">Membrane</keyword>
<evidence type="ECO:0000256" key="1">
    <source>
        <dbReference type="SAM" id="Phobius"/>
    </source>
</evidence>
<reference evidence="2 3" key="1">
    <citation type="journal article" date="2017" name="Gigascience">
        <title>Draft genome of the honey bee ectoparasitic mite, Tropilaelaps mercedesae, is shaped by the parasitic life history.</title>
        <authorList>
            <person name="Dong X."/>
            <person name="Armstrong S.D."/>
            <person name="Xia D."/>
            <person name="Makepeace B.L."/>
            <person name="Darby A.C."/>
            <person name="Kadowaki T."/>
        </authorList>
    </citation>
    <scope>NUCLEOTIDE SEQUENCE [LARGE SCALE GENOMIC DNA]</scope>
    <source>
        <strain evidence="2">Wuxi-XJTLU</strain>
    </source>
</reference>
<comment type="caution">
    <text evidence="2">The sequence shown here is derived from an EMBL/GenBank/DDBJ whole genome shotgun (WGS) entry which is preliminary data.</text>
</comment>
<dbReference type="Proteomes" id="UP000192247">
    <property type="component" value="Unassembled WGS sequence"/>
</dbReference>
<keyword evidence="3" id="KW-1185">Reference proteome</keyword>
<evidence type="ECO:0000313" key="3">
    <source>
        <dbReference type="Proteomes" id="UP000192247"/>
    </source>
</evidence>
<keyword evidence="1" id="KW-0812">Transmembrane</keyword>
<keyword evidence="1" id="KW-1133">Transmembrane helix</keyword>
<gene>
    <name evidence="2" type="ORF">BIW11_08996</name>
</gene>
<accession>A0A1V9XME7</accession>
<name>A0A1V9XME7_9ACAR</name>
<protein>
    <submittedName>
        <fullName evidence="2">Uncharacterized protein</fullName>
    </submittedName>
</protein>
<proteinExistence type="predicted"/>
<dbReference type="AlphaFoldDB" id="A0A1V9XME7"/>
<dbReference type="EMBL" id="MNPL01007819">
    <property type="protein sequence ID" value="OQR74542.1"/>
    <property type="molecule type" value="Genomic_DNA"/>
</dbReference>
<feature type="transmembrane region" description="Helical" evidence="1">
    <location>
        <begin position="49"/>
        <end position="70"/>
    </location>
</feature>